<dbReference type="InterPro" id="IPR012338">
    <property type="entry name" value="Beta-lactam/transpept-like"/>
</dbReference>
<dbReference type="AlphaFoldDB" id="A0A4Q2IQQ5"/>
<protein>
    <submittedName>
        <fullName evidence="4">Serine hydrolase</fullName>
    </submittedName>
</protein>
<sequence>MKRCLFALPLLLAGGPALADPPAGFDARVESIRTATETPGMSIAIVEDGKVVLAKGYGVRRQGAAAKVDADTLFMIGSTGKAFTVAALATLVDAGKIGWDDKVIDHLPGFQMYDPWVTREMTVRDLLVHRSGLGLGAGDLLLVPRGKLSRAEVVRRLRYLKPATSFRSGYAYDNILYIVAGAVIEAVSGQSWEEYMRDHVFQPGGFPNATAEMARQLSVPDRAQPHARYGGPVRGVGPVRVLDERDRLGQAGAPAGLMAASANDMARWLQIQVAGGALPGGNGRLFSESAAKEMWTPVTPMPIEPYPEPVAGITPSYQSYALGWDVRDYHGAKVIWHAGGLFGFTTVVVLIPEKKVGFAIAINSEEIEPRYGLMYELLDHYLGLPKQDWPARFAAFKRNRIAGAEAAVRQQAAMPAKVGPSLPVARYAGRYVDPWYGALAVGSDAKGLTVDFTTTPGMAGRLEHYQYDSFVARFDDPAIEPAYLTFALDADGKVARVTAKPVSPIADFSFDYKDLDFVPEGERP</sequence>
<dbReference type="InterPro" id="IPR050491">
    <property type="entry name" value="AmpC-like"/>
</dbReference>
<dbReference type="GO" id="GO:0016787">
    <property type="term" value="F:hydrolase activity"/>
    <property type="evidence" value="ECO:0007669"/>
    <property type="project" value="UniProtKB-KW"/>
</dbReference>
<evidence type="ECO:0000313" key="4">
    <source>
        <dbReference type="EMBL" id="RXZ30522.1"/>
    </source>
</evidence>
<dbReference type="InterPro" id="IPR021860">
    <property type="entry name" value="Peptidase_S12_Pab87-rel_C"/>
</dbReference>
<dbReference type="OrthoDB" id="5377981at2"/>
<dbReference type="Pfam" id="PF00144">
    <property type="entry name" value="Beta-lactamase"/>
    <property type="match status" value="1"/>
</dbReference>
<gene>
    <name evidence="4" type="ORF">EO081_15210</name>
</gene>
<accession>A0A4Q2IQQ5</accession>
<dbReference type="PANTHER" id="PTHR46825">
    <property type="entry name" value="D-ALANYL-D-ALANINE-CARBOXYPEPTIDASE/ENDOPEPTIDASE AMPH"/>
    <property type="match status" value="1"/>
</dbReference>
<dbReference type="Gene3D" id="2.40.128.600">
    <property type="match status" value="1"/>
</dbReference>
<keyword evidence="5" id="KW-1185">Reference proteome</keyword>
<reference evidence="4 5" key="1">
    <citation type="submission" date="2019-01" db="EMBL/GenBank/DDBJ databases">
        <title>Sphingomonas mucosissima sp. nov. and Sphingomonas desiccabilis sp. nov., from biological soil crusts in the Colorado Plateau, USA.</title>
        <authorList>
            <person name="Zhu D."/>
        </authorList>
    </citation>
    <scope>NUCLEOTIDE SEQUENCE [LARGE SCALE GENOMIC DNA]</scope>
    <source>
        <strain evidence="4 5">CP1D</strain>
    </source>
</reference>
<evidence type="ECO:0000313" key="5">
    <source>
        <dbReference type="Proteomes" id="UP000292347"/>
    </source>
</evidence>
<keyword evidence="1" id="KW-0732">Signal</keyword>
<keyword evidence="4" id="KW-0378">Hydrolase</keyword>
<feature type="domain" description="Peptidase S12 Pab87-related C-terminal" evidence="3">
    <location>
        <begin position="416"/>
        <end position="517"/>
    </location>
</feature>
<dbReference type="SUPFAM" id="SSF56601">
    <property type="entry name" value="beta-lactamase/transpeptidase-like"/>
    <property type="match status" value="1"/>
</dbReference>
<name>A0A4Q2IQQ5_9SPHN</name>
<evidence type="ECO:0000256" key="1">
    <source>
        <dbReference type="SAM" id="SignalP"/>
    </source>
</evidence>
<dbReference type="EMBL" id="SDPT01000003">
    <property type="protein sequence ID" value="RXZ30522.1"/>
    <property type="molecule type" value="Genomic_DNA"/>
</dbReference>
<organism evidence="4 5">
    <name type="scientific">Sphingomonas desiccabilis</name>
    <dbReference type="NCBI Taxonomy" id="429134"/>
    <lineage>
        <taxon>Bacteria</taxon>
        <taxon>Pseudomonadati</taxon>
        <taxon>Pseudomonadota</taxon>
        <taxon>Alphaproteobacteria</taxon>
        <taxon>Sphingomonadales</taxon>
        <taxon>Sphingomonadaceae</taxon>
        <taxon>Sphingomonas</taxon>
    </lineage>
</organism>
<feature type="domain" description="Beta-lactamase-related" evidence="2">
    <location>
        <begin position="26"/>
        <end position="369"/>
    </location>
</feature>
<dbReference type="InterPro" id="IPR001466">
    <property type="entry name" value="Beta-lactam-related"/>
</dbReference>
<feature type="chain" id="PRO_5020405578" evidence="1">
    <location>
        <begin position="20"/>
        <end position="524"/>
    </location>
</feature>
<dbReference type="Proteomes" id="UP000292347">
    <property type="component" value="Unassembled WGS sequence"/>
</dbReference>
<dbReference type="Pfam" id="PF11954">
    <property type="entry name" value="DUF3471"/>
    <property type="match status" value="1"/>
</dbReference>
<evidence type="ECO:0000259" key="3">
    <source>
        <dbReference type="Pfam" id="PF11954"/>
    </source>
</evidence>
<proteinExistence type="predicted"/>
<feature type="signal peptide" evidence="1">
    <location>
        <begin position="1"/>
        <end position="19"/>
    </location>
</feature>
<comment type="caution">
    <text evidence="4">The sequence shown here is derived from an EMBL/GenBank/DDBJ whole genome shotgun (WGS) entry which is preliminary data.</text>
</comment>
<dbReference type="PANTHER" id="PTHR46825:SF15">
    <property type="entry name" value="BETA-LACTAMASE-RELATED DOMAIN-CONTAINING PROTEIN"/>
    <property type="match status" value="1"/>
</dbReference>
<evidence type="ECO:0000259" key="2">
    <source>
        <dbReference type="Pfam" id="PF00144"/>
    </source>
</evidence>
<dbReference type="Gene3D" id="3.40.710.10">
    <property type="entry name" value="DD-peptidase/beta-lactamase superfamily"/>
    <property type="match status" value="1"/>
</dbReference>